<feature type="domain" description="C-type lectin" evidence="14">
    <location>
        <begin position="1090"/>
        <end position="1194"/>
    </location>
</feature>
<dbReference type="SMART" id="SM00059">
    <property type="entry name" value="FN2"/>
    <property type="match status" value="1"/>
</dbReference>
<evidence type="ECO:0000256" key="4">
    <source>
        <dbReference type="ARBA" id="ARBA00022729"/>
    </source>
</evidence>
<dbReference type="InterPro" id="IPR000772">
    <property type="entry name" value="Ricin_B_lectin"/>
</dbReference>
<evidence type="ECO:0000256" key="3">
    <source>
        <dbReference type="ARBA" id="ARBA00022692"/>
    </source>
</evidence>
<proteinExistence type="predicted"/>
<name>A0A3Q3A3I1_KRYMA</name>
<evidence type="ECO:0000256" key="12">
    <source>
        <dbReference type="SAM" id="Phobius"/>
    </source>
</evidence>
<evidence type="ECO:0000256" key="1">
    <source>
        <dbReference type="ARBA" id="ARBA00004167"/>
    </source>
</evidence>
<dbReference type="Gene3D" id="3.10.100.10">
    <property type="entry name" value="Mannose-Binding Protein A, subunit A"/>
    <property type="match status" value="10"/>
</dbReference>
<dbReference type="FunFam" id="3.10.100.10:FF:000047">
    <property type="entry name" value="lymphocyte antigen 75"/>
    <property type="match status" value="1"/>
</dbReference>
<dbReference type="InterPro" id="IPR016186">
    <property type="entry name" value="C-type_lectin-like/link_sf"/>
</dbReference>
<accession>A0A3Q3A3I1</accession>
<dbReference type="GeneID" id="108250487"/>
<dbReference type="InterPro" id="IPR016187">
    <property type="entry name" value="CTDL_fold"/>
</dbReference>
<dbReference type="Gene3D" id="2.10.10.10">
    <property type="entry name" value="Fibronectin, type II, collagen-binding"/>
    <property type="match status" value="1"/>
</dbReference>
<evidence type="ECO:0000256" key="2">
    <source>
        <dbReference type="ARBA" id="ARBA00022583"/>
    </source>
</evidence>
<dbReference type="PROSITE" id="PS51092">
    <property type="entry name" value="FN2_2"/>
    <property type="match status" value="1"/>
</dbReference>
<dbReference type="InterPro" id="IPR036943">
    <property type="entry name" value="FN_type2_sf"/>
</dbReference>
<sequence>MKLSAAALCFGLLTLLEPNVARRGTCSPAEGSDGGFFTIQHSGSGRCLDAGAAAAFSLAACNPNATGQLWKWGSAHRLFHVASALCLALDVQLKTLSLADCGSGRMLSWHCQGGAVYTVYDMGLTLSEGKPAVKRDAAEDWSRGGTRENICHRGYRAVHTFGGTAAGAPCEFPFRFNGSWHHECLPDPKAPGLTWCFTSQDDDRDRKWGNCLIPENGCHTLFSGPEGDSCYEFVSGAAVTWHEALDSCRSQGADLLSLSESSELNSVTLLDGLKEMPDRMWIGLHQLDVSQGWQWSDGSPLSFLRWQPGVSVSRAVCGALSSGRSYEPGSCYERLPYICEKKLNASDAAAGEPDVYKETLCAEGWVPWSSWCYKLVNVSQNFSDAQRHCNLTEGGDLAAFHSIHTKEMISTYFHAGSWITDVWIGLTGAGINPTVFKWTHPGPVTFTYWDQNQPSQPAEETSCVFYSGEAHGWRVGSCDRKLPFMCQKEGQVNESAAQTGCSWEDGWRRHGNSCFRVNTDQVFFKDRCNMTIRNRFEQAFINRLLRQHFSTEPRFFWTGLQDIKGNGQYQWTSRAGPGRVTYTNWGYGEPAQDGGCAVMSTQMPLGSWEVKNCSLFKAGTICRTDLVPLPEPEPEPELDPNATCPDGWLSTEGARYCYKVFHEERLSRKRTWEEARSFCQALGAELPSFTDIDEIETLHRISRDPISDNRYFWVGLNRRNPADPSWEWSDGRPVSLDVLHQEFHEDDAYSRDCAAFKSMRMTFDHWLFSWIHKVRVIPFFASPFHCDARLEWVCQIPRGKPPRTPVWYNPGGHHSTSIFFDGSEFWFVKEPKLSLEEAKLFCQSRDGNLASVKNAAWKILQEIKKLSDSPDQNWWIGRSDPDLMVPVRAVPWGYCFTITPDHHTSDYTACNAANSFVCEKHNITSVEKNPLDPRPEGLPCGNISVLFRNKCYTLLNARSVSFKSANEKCQTLRGTLLTISDQVEQDFVNTLLPSLKSLERIWIGQKHREWADGSSLSFQNFHPLLDGMRRPVSVNEYFQEPCVFLLNNPSSDMLGTWDYSPCGRLQDLGICQHYADKVEEPLFPKEPFTVNNHTFQLLNRNLSWFEAMSECNRRGLDLASVADGLLQSYLSVHVSRARTPMWIGLFSEDDGLHYRWTDHSHTVFSRWSEGLTGGPCVYLDTDGFWKATECKEKLGGAICHRPHEDVVPKPEDVGRKCPHAIKGPNWIPWRNNCYTFQLSRERWADFGRGPESQTCRRLRAGSEVLTIRNRQENEFIARQLQTFQSLAKFVCLGMFKDSDNVTRWFDKTVVQFSNWTNGRPVLNRSSVAFLALDGSWILTEDSAQLPAFREQAIVVCKLENEPKEEYGRSVKDLRESGSVTYEVLTERLSWFEALEACARRGGHLVSVHDEKHHEHLRSIAKTDGFPLWIGLSKQDVNGSEYEWSDGTKFEYRPKITKLLSGSSSDPHEAQCVFVSPAGDWIRTGCKTKQEGAVCYTTDISSASQRAKLKSAPVSNHCPQNQGGSSWVQHQNHCYLFDESFFNYSVYTVQRARNICAKLGAQLLTIRTEAENNFLVQHIAENPLITSQVWLDMKFDSKGEAESWQDGSSLSYSNLKTTKAESKPACAVMVAGGAAGWKTVSCENKNRVVCQTSATSSGSPVAVGLFIIVVVLLLFAVGFILYRKKKSRFTSSIRYKRTFDDTDSTSIITDAD</sequence>
<dbReference type="SUPFAM" id="SSF57440">
    <property type="entry name" value="Kringle-like"/>
    <property type="match status" value="1"/>
</dbReference>
<evidence type="ECO:0000256" key="10">
    <source>
        <dbReference type="ARBA" id="ARBA00023180"/>
    </source>
</evidence>
<keyword evidence="5" id="KW-0677">Repeat</keyword>
<evidence type="ECO:0000313" key="17">
    <source>
        <dbReference type="Proteomes" id="UP000264800"/>
    </source>
</evidence>
<dbReference type="CTD" id="4065"/>
<feature type="domain" description="C-type lectin" evidence="14">
    <location>
        <begin position="226"/>
        <end position="340"/>
    </location>
</feature>
<evidence type="ECO:0000313" key="16">
    <source>
        <dbReference type="Ensembl" id="ENSKMAP00000010861.1"/>
    </source>
</evidence>
<dbReference type="GO" id="GO:0016020">
    <property type="term" value="C:membrane"/>
    <property type="evidence" value="ECO:0007669"/>
    <property type="project" value="UniProtKB-SubCell"/>
</dbReference>
<dbReference type="InterPro" id="IPR050111">
    <property type="entry name" value="C-type_lectin/snaclec_domain"/>
</dbReference>
<evidence type="ECO:0000259" key="14">
    <source>
        <dbReference type="PROSITE" id="PS50041"/>
    </source>
</evidence>
<dbReference type="Pfam" id="PF00040">
    <property type="entry name" value="fn2"/>
    <property type="match status" value="1"/>
</dbReference>
<keyword evidence="4 13" id="KW-0732">Signal</keyword>
<dbReference type="InterPro" id="IPR035992">
    <property type="entry name" value="Ricin_B-like_lectins"/>
</dbReference>
<dbReference type="STRING" id="37003.ENSKMAP00000010861"/>
<dbReference type="Proteomes" id="UP000264800">
    <property type="component" value="Unplaced"/>
</dbReference>
<feature type="disulfide bond" evidence="11">
    <location>
        <begin position="184"/>
        <end position="211"/>
    </location>
</feature>
<feature type="domain" description="C-type lectin" evidence="14">
    <location>
        <begin position="1376"/>
        <end position="1488"/>
    </location>
</feature>
<feature type="domain" description="C-type lectin" evidence="14">
    <location>
        <begin position="1529"/>
        <end position="1650"/>
    </location>
</feature>
<keyword evidence="17" id="KW-1185">Reference proteome</keyword>
<keyword evidence="7 12" id="KW-0472">Membrane</keyword>
<feature type="domain" description="C-type lectin" evidence="14">
    <location>
        <begin position="368"/>
        <end position="487"/>
    </location>
</feature>
<dbReference type="GO" id="GO:0006897">
    <property type="term" value="P:endocytosis"/>
    <property type="evidence" value="ECO:0007669"/>
    <property type="project" value="UniProtKB-KW"/>
</dbReference>
<keyword evidence="10" id="KW-0325">Glycoprotein</keyword>
<dbReference type="OrthoDB" id="6153550at2759"/>
<dbReference type="InterPro" id="IPR000562">
    <property type="entry name" value="FN_type2_dom"/>
</dbReference>
<organism evidence="16 17">
    <name type="scientific">Kryptolebias marmoratus</name>
    <name type="common">Mangrove killifish</name>
    <name type="synonym">Rivulus marmoratus</name>
    <dbReference type="NCBI Taxonomy" id="37003"/>
    <lineage>
        <taxon>Eukaryota</taxon>
        <taxon>Metazoa</taxon>
        <taxon>Chordata</taxon>
        <taxon>Craniata</taxon>
        <taxon>Vertebrata</taxon>
        <taxon>Euteleostomi</taxon>
        <taxon>Actinopterygii</taxon>
        <taxon>Neopterygii</taxon>
        <taxon>Teleostei</taxon>
        <taxon>Neoteleostei</taxon>
        <taxon>Acanthomorphata</taxon>
        <taxon>Ovalentaria</taxon>
        <taxon>Atherinomorphae</taxon>
        <taxon>Cyprinodontiformes</taxon>
        <taxon>Rivulidae</taxon>
        <taxon>Kryptolebias</taxon>
    </lineage>
</organism>
<reference evidence="16" key="1">
    <citation type="submission" date="2025-08" db="UniProtKB">
        <authorList>
            <consortium name="Ensembl"/>
        </authorList>
    </citation>
    <scope>IDENTIFICATION</scope>
</reference>
<dbReference type="PANTHER" id="PTHR22803">
    <property type="entry name" value="MANNOSE, PHOSPHOLIPASE, LECTIN RECEPTOR RELATED"/>
    <property type="match status" value="1"/>
</dbReference>
<dbReference type="PROSITE" id="PS50231">
    <property type="entry name" value="RICIN_B_LECTIN"/>
    <property type="match status" value="1"/>
</dbReference>
<dbReference type="InterPro" id="IPR001304">
    <property type="entry name" value="C-type_lectin-like"/>
</dbReference>
<dbReference type="SUPFAM" id="SSF56436">
    <property type="entry name" value="C-type lectin-like"/>
    <property type="match status" value="10"/>
</dbReference>
<feature type="disulfide bond" evidence="11">
    <location>
        <begin position="170"/>
        <end position="196"/>
    </location>
</feature>
<dbReference type="CDD" id="cd00037">
    <property type="entry name" value="CLECT"/>
    <property type="match status" value="9"/>
</dbReference>
<dbReference type="Gene3D" id="2.80.10.50">
    <property type="match status" value="1"/>
</dbReference>
<reference evidence="16" key="2">
    <citation type="submission" date="2025-09" db="UniProtKB">
        <authorList>
            <consortium name="Ensembl"/>
        </authorList>
    </citation>
    <scope>IDENTIFICATION</scope>
</reference>
<dbReference type="Pfam" id="PF24562">
    <property type="entry name" value="CysR_MRC2_N"/>
    <property type="match status" value="1"/>
</dbReference>
<dbReference type="GeneTree" id="ENSGT01050000244842"/>
<evidence type="ECO:0000256" key="6">
    <source>
        <dbReference type="ARBA" id="ARBA00022989"/>
    </source>
</evidence>
<protein>
    <submittedName>
        <fullName evidence="16">Lymphocyte antigen 75</fullName>
    </submittedName>
</protein>
<evidence type="ECO:0000256" key="8">
    <source>
        <dbReference type="ARBA" id="ARBA00023157"/>
    </source>
</evidence>
<evidence type="ECO:0000256" key="5">
    <source>
        <dbReference type="ARBA" id="ARBA00022737"/>
    </source>
</evidence>
<dbReference type="OMA" id="YHEIYTK"/>
<comment type="subcellular location">
    <subcellularLocation>
        <location evidence="1">Membrane</location>
        <topology evidence="1">Single-pass membrane protein</topology>
    </subcellularLocation>
</comment>
<dbReference type="InterPro" id="IPR013806">
    <property type="entry name" value="Kringle-like"/>
</dbReference>
<dbReference type="SUPFAM" id="SSF50370">
    <property type="entry name" value="Ricin B-like lectins"/>
    <property type="match status" value="1"/>
</dbReference>
<evidence type="ECO:0000256" key="13">
    <source>
        <dbReference type="SAM" id="SignalP"/>
    </source>
</evidence>
<feature type="domain" description="C-type lectin" evidence="14">
    <location>
        <begin position="507"/>
        <end position="614"/>
    </location>
</feature>
<dbReference type="CDD" id="cd00062">
    <property type="entry name" value="FN2"/>
    <property type="match status" value="1"/>
</dbReference>
<dbReference type="Ensembl" id="ENSKMAT00000011030.1">
    <property type="protein sequence ID" value="ENSKMAP00000010861.1"/>
    <property type="gene ID" value="ENSKMAG00000008148.1"/>
</dbReference>
<feature type="transmembrane region" description="Helical" evidence="12">
    <location>
        <begin position="1660"/>
        <end position="1681"/>
    </location>
</feature>
<dbReference type="KEGG" id="kmr:108250487"/>
<keyword evidence="9" id="KW-0675">Receptor</keyword>
<evidence type="ECO:0000256" key="11">
    <source>
        <dbReference type="PROSITE-ProRule" id="PRU00479"/>
    </source>
</evidence>
<evidence type="ECO:0000256" key="7">
    <source>
        <dbReference type="ARBA" id="ARBA00023136"/>
    </source>
</evidence>
<feature type="domain" description="C-type lectin" evidence="14">
    <location>
        <begin position="1229"/>
        <end position="1336"/>
    </location>
</feature>
<dbReference type="PROSITE" id="PS50041">
    <property type="entry name" value="C_TYPE_LECTIN_2"/>
    <property type="match status" value="9"/>
</dbReference>
<feature type="domain" description="C-type lectin" evidence="14">
    <location>
        <begin position="947"/>
        <end position="1062"/>
    </location>
</feature>
<feature type="signal peptide" evidence="13">
    <location>
        <begin position="1"/>
        <end position="21"/>
    </location>
</feature>
<dbReference type="SMART" id="SM00034">
    <property type="entry name" value="CLECT"/>
    <property type="match status" value="10"/>
</dbReference>
<keyword evidence="3 12" id="KW-0812">Transmembrane</keyword>
<keyword evidence="6 12" id="KW-1133">Transmembrane helix</keyword>
<keyword evidence="8 11" id="KW-1015">Disulfide bond</keyword>
<evidence type="ECO:0000256" key="9">
    <source>
        <dbReference type="ARBA" id="ARBA00023170"/>
    </source>
</evidence>
<evidence type="ECO:0000259" key="15">
    <source>
        <dbReference type="PROSITE" id="PS51092"/>
    </source>
</evidence>
<feature type="chain" id="PRO_5018639935" evidence="13">
    <location>
        <begin position="22"/>
        <end position="1711"/>
    </location>
</feature>
<feature type="domain" description="C-type lectin" evidence="14">
    <location>
        <begin position="653"/>
        <end position="766"/>
    </location>
</feature>
<dbReference type="Pfam" id="PF00059">
    <property type="entry name" value="Lectin_C"/>
    <property type="match status" value="8"/>
</dbReference>
<dbReference type="FunFam" id="3.10.100.10:FF:000036">
    <property type="entry name" value="Lymphocyte antigen 75"/>
    <property type="match status" value="1"/>
</dbReference>
<dbReference type="SMART" id="SM00458">
    <property type="entry name" value="RICIN"/>
    <property type="match status" value="1"/>
</dbReference>
<keyword evidence="2" id="KW-0254">Endocytosis</keyword>
<dbReference type="RefSeq" id="XP_017295864.1">
    <property type="nucleotide sequence ID" value="XM_017440375.3"/>
</dbReference>
<feature type="domain" description="Fibronectin type-II" evidence="15">
    <location>
        <begin position="165"/>
        <end position="213"/>
    </location>
</feature>